<feature type="active site" evidence="9">
    <location>
        <position position="252"/>
    </location>
</feature>
<evidence type="ECO:0000313" key="13">
    <source>
        <dbReference type="Proteomes" id="UP001054846"/>
    </source>
</evidence>
<dbReference type="Pfam" id="PF08541">
    <property type="entry name" value="ACP_syn_III_C"/>
    <property type="match status" value="1"/>
</dbReference>
<evidence type="ECO:0000256" key="5">
    <source>
        <dbReference type="ARBA" id="ARBA00022832"/>
    </source>
</evidence>
<sequence length="340" mass="36144">MPGVRLTALGTYVPERVITNDQLAEFLETSDEWIYQRTGIRERRAAAPNETTASLAAAAGAALLSRCRIAPEAVQMVIVATMLPDHPFPATACQVQHRLSLVNAFAFDLAAACSGFVYALEVAAQFIRTGAVANALVIGSEVLTRCVDWTDRSTCVLFGDGAGAALLEASEEDQFLAAVLRTDGSGQDLLHMPAGGTALPATAETVAGRQHFLKMRGLELYQQVVPMICEVIEDTCKKAGLIPADLALVVPHQANIHIVAEVAAYLDLPLERFVLNIARYGNTSAASIPLALAEAAAAGRIAADERVLLVGFGAGLTCGATLIRWDSEFIYDEPGAKPRR</sequence>
<keyword evidence="13" id="KW-1185">Reference proteome</keyword>
<accession>A0ABY3PRS9</accession>
<feature type="domain" description="Beta-ketoacyl-[acyl-carrier-protein] synthase III N-terminal" evidence="11">
    <location>
        <begin position="107"/>
        <end position="184"/>
    </location>
</feature>
<protein>
    <recommendedName>
        <fullName evidence="9">Beta-ketoacyl-[acyl-carrier-protein] synthase III</fullName>
        <shortName evidence="9">Beta-ketoacyl-ACP synthase III</shortName>
        <shortName evidence="9">KAS III</shortName>
        <ecNumber evidence="9">2.3.1.180</ecNumber>
    </recommendedName>
    <alternativeName>
        <fullName evidence="9">3-oxoacyl-[acyl-carrier-protein] synthase 3</fullName>
    </alternativeName>
    <alternativeName>
        <fullName evidence="9">3-oxoacyl-[acyl-carrier-protein] synthase III</fullName>
    </alternativeName>
</protein>
<keyword evidence="7 9" id="KW-0275">Fatty acid biosynthesis</keyword>
<keyword evidence="3 9" id="KW-0444">Lipid biosynthesis</keyword>
<dbReference type="NCBIfam" id="NF006829">
    <property type="entry name" value="PRK09352.1"/>
    <property type="match status" value="1"/>
</dbReference>
<dbReference type="EC" id="2.3.1.180" evidence="9"/>
<evidence type="ECO:0000259" key="10">
    <source>
        <dbReference type="Pfam" id="PF08541"/>
    </source>
</evidence>
<dbReference type="InterPro" id="IPR013747">
    <property type="entry name" value="ACP_syn_III_C"/>
</dbReference>
<reference evidence="12 13" key="1">
    <citation type="journal article" date="2021" name="Genome Biol. Evol.">
        <title>Complete Genome Sequencing of a Novel Gloeobacter Species from a Waterfall Cave in Mexico.</title>
        <authorList>
            <person name="Saw J.H."/>
            <person name="Cardona T."/>
            <person name="Montejano G."/>
        </authorList>
    </citation>
    <scope>NUCLEOTIDE SEQUENCE [LARGE SCALE GENOMIC DNA]</scope>
    <source>
        <strain evidence="12">MG652769</strain>
    </source>
</reference>
<dbReference type="HAMAP" id="MF_01815">
    <property type="entry name" value="FabH"/>
    <property type="match status" value="1"/>
</dbReference>
<evidence type="ECO:0000259" key="11">
    <source>
        <dbReference type="Pfam" id="PF08545"/>
    </source>
</evidence>
<evidence type="ECO:0000256" key="6">
    <source>
        <dbReference type="ARBA" id="ARBA00023098"/>
    </source>
</evidence>
<dbReference type="PANTHER" id="PTHR34069:SF2">
    <property type="entry name" value="BETA-KETOACYL-[ACYL-CARRIER-PROTEIN] SYNTHASE III"/>
    <property type="match status" value="1"/>
</dbReference>
<dbReference type="Proteomes" id="UP001054846">
    <property type="component" value="Chromosome"/>
</dbReference>
<keyword evidence="5 9" id="KW-0276">Fatty acid metabolism</keyword>
<dbReference type="Pfam" id="PF08545">
    <property type="entry name" value="ACP_syn_III"/>
    <property type="match status" value="1"/>
</dbReference>
<dbReference type="InterPro" id="IPR004655">
    <property type="entry name" value="FabH"/>
</dbReference>
<dbReference type="EMBL" id="CP063845">
    <property type="protein sequence ID" value="UFP96325.1"/>
    <property type="molecule type" value="Genomic_DNA"/>
</dbReference>
<comment type="subunit">
    <text evidence="9">Homodimer.</text>
</comment>
<comment type="caution">
    <text evidence="9">Lacks conserved residue(s) required for the propagation of feature annotation.</text>
</comment>
<dbReference type="Gene3D" id="3.40.47.10">
    <property type="match status" value="1"/>
</dbReference>
<name>A0ABY3PRS9_9CYAN</name>
<evidence type="ECO:0000256" key="4">
    <source>
        <dbReference type="ARBA" id="ARBA00022679"/>
    </source>
</evidence>
<dbReference type="InterPro" id="IPR016039">
    <property type="entry name" value="Thiolase-like"/>
</dbReference>
<keyword evidence="8 9" id="KW-0012">Acyltransferase</keyword>
<gene>
    <name evidence="9" type="primary">fabH</name>
    <name evidence="12" type="ORF">ISF26_08990</name>
</gene>
<comment type="domain">
    <text evidence="9">The last Arg residue of the ACP-binding site is essential for the weak association between ACP/AcpP and FabH.</text>
</comment>
<comment type="function">
    <text evidence="9">Catalyzes the condensation reaction of fatty acid synthesis by the addition to an acyl acceptor of two carbons from malonyl-ACP. Catalyzes the first condensation reaction which initiates fatty acid synthesis and may therefore play a role in governing the total rate of fatty acid production. Possesses both acetoacetyl-ACP synthase and acetyl transacylase activities. Its substrate specificity determines the biosynthesis of branched-chain and/or straight-chain of fatty acids.</text>
</comment>
<evidence type="ECO:0000256" key="9">
    <source>
        <dbReference type="HAMAP-Rule" id="MF_01815"/>
    </source>
</evidence>
<keyword evidence="4 9" id="KW-0808">Transferase</keyword>
<dbReference type="InterPro" id="IPR013751">
    <property type="entry name" value="ACP_syn_III_N"/>
</dbReference>
<comment type="subcellular location">
    <subcellularLocation>
        <location evidence="9">Cytoplasm</location>
    </subcellularLocation>
</comment>
<evidence type="ECO:0000256" key="8">
    <source>
        <dbReference type="ARBA" id="ARBA00023315"/>
    </source>
</evidence>
<dbReference type="RefSeq" id="WP_230843570.1">
    <property type="nucleotide sequence ID" value="NZ_CP063845.1"/>
</dbReference>
<comment type="catalytic activity">
    <reaction evidence="9">
        <text>malonyl-[ACP] + acetyl-CoA + H(+) = 3-oxobutanoyl-[ACP] + CO2 + CoA</text>
        <dbReference type="Rhea" id="RHEA:12080"/>
        <dbReference type="Rhea" id="RHEA-COMP:9623"/>
        <dbReference type="Rhea" id="RHEA-COMP:9625"/>
        <dbReference type="ChEBI" id="CHEBI:15378"/>
        <dbReference type="ChEBI" id="CHEBI:16526"/>
        <dbReference type="ChEBI" id="CHEBI:57287"/>
        <dbReference type="ChEBI" id="CHEBI:57288"/>
        <dbReference type="ChEBI" id="CHEBI:78449"/>
        <dbReference type="ChEBI" id="CHEBI:78450"/>
        <dbReference type="EC" id="2.3.1.180"/>
    </reaction>
</comment>
<comment type="similarity">
    <text evidence="1 9">Belongs to the thiolase-like superfamily. FabH family.</text>
</comment>
<feature type="domain" description="Beta-ketoacyl-[acyl-carrier-protein] synthase III C-terminal" evidence="10">
    <location>
        <begin position="236"/>
        <end position="325"/>
    </location>
</feature>
<evidence type="ECO:0000256" key="2">
    <source>
        <dbReference type="ARBA" id="ARBA00022490"/>
    </source>
</evidence>
<dbReference type="PANTHER" id="PTHR34069">
    <property type="entry name" value="3-OXOACYL-[ACYL-CARRIER-PROTEIN] SYNTHASE 3"/>
    <property type="match status" value="1"/>
</dbReference>
<evidence type="ECO:0000256" key="7">
    <source>
        <dbReference type="ARBA" id="ARBA00023160"/>
    </source>
</evidence>
<feature type="active site" evidence="9">
    <location>
        <position position="113"/>
    </location>
</feature>
<evidence type="ECO:0000313" key="12">
    <source>
        <dbReference type="EMBL" id="UFP96325.1"/>
    </source>
</evidence>
<keyword evidence="6 9" id="KW-0443">Lipid metabolism</keyword>
<dbReference type="SUPFAM" id="SSF53901">
    <property type="entry name" value="Thiolase-like"/>
    <property type="match status" value="1"/>
</dbReference>
<evidence type="ECO:0000256" key="3">
    <source>
        <dbReference type="ARBA" id="ARBA00022516"/>
    </source>
</evidence>
<keyword evidence="9" id="KW-0511">Multifunctional enzyme</keyword>
<dbReference type="NCBIfam" id="TIGR00747">
    <property type="entry name" value="fabH"/>
    <property type="match status" value="1"/>
</dbReference>
<dbReference type="CDD" id="cd00830">
    <property type="entry name" value="KAS_III"/>
    <property type="match status" value="1"/>
</dbReference>
<evidence type="ECO:0000256" key="1">
    <source>
        <dbReference type="ARBA" id="ARBA00008642"/>
    </source>
</evidence>
<comment type="pathway">
    <text evidence="9">Lipid metabolism; fatty acid biosynthesis.</text>
</comment>
<feature type="active site" evidence="9">
    <location>
        <position position="282"/>
    </location>
</feature>
<keyword evidence="2 9" id="KW-0963">Cytoplasm</keyword>
<organism evidence="12 13">
    <name type="scientific">Gloeobacter morelensis MG652769</name>
    <dbReference type="NCBI Taxonomy" id="2781736"/>
    <lineage>
        <taxon>Bacteria</taxon>
        <taxon>Bacillati</taxon>
        <taxon>Cyanobacteriota</taxon>
        <taxon>Cyanophyceae</taxon>
        <taxon>Gloeobacterales</taxon>
        <taxon>Gloeobacteraceae</taxon>
        <taxon>Gloeobacter</taxon>
        <taxon>Gloeobacter morelensis</taxon>
    </lineage>
</organism>
<proteinExistence type="inferred from homology"/>